<feature type="transmembrane region" description="Helical" evidence="1">
    <location>
        <begin position="104"/>
        <end position="126"/>
    </location>
</feature>
<protein>
    <submittedName>
        <fullName evidence="2">Uncharacterized protein</fullName>
    </submittedName>
</protein>
<keyword evidence="1" id="KW-0472">Membrane</keyword>
<reference evidence="2 3" key="1">
    <citation type="journal article" date="2018" name="Sci. Rep.">
        <title>Genomic signatures of local adaptation to the degree of environmental predictability in rotifers.</title>
        <authorList>
            <person name="Franch-Gras L."/>
            <person name="Hahn C."/>
            <person name="Garcia-Roger E.M."/>
            <person name="Carmona M.J."/>
            <person name="Serra M."/>
            <person name="Gomez A."/>
        </authorList>
    </citation>
    <scope>NUCLEOTIDE SEQUENCE [LARGE SCALE GENOMIC DNA]</scope>
    <source>
        <strain evidence="2">HYR1</strain>
    </source>
</reference>
<dbReference type="EMBL" id="REGN01001111">
    <property type="protein sequence ID" value="RNA36932.1"/>
    <property type="molecule type" value="Genomic_DNA"/>
</dbReference>
<keyword evidence="1" id="KW-1133">Transmembrane helix</keyword>
<organism evidence="2 3">
    <name type="scientific">Brachionus plicatilis</name>
    <name type="common">Marine rotifer</name>
    <name type="synonym">Brachionus muelleri</name>
    <dbReference type="NCBI Taxonomy" id="10195"/>
    <lineage>
        <taxon>Eukaryota</taxon>
        <taxon>Metazoa</taxon>
        <taxon>Spiralia</taxon>
        <taxon>Gnathifera</taxon>
        <taxon>Rotifera</taxon>
        <taxon>Eurotatoria</taxon>
        <taxon>Monogononta</taxon>
        <taxon>Pseudotrocha</taxon>
        <taxon>Ploima</taxon>
        <taxon>Brachionidae</taxon>
        <taxon>Brachionus</taxon>
    </lineage>
</organism>
<keyword evidence="3" id="KW-1185">Reference proteome</keyword>
<evidence type="ECO:0000313" key="2">
    <source>
        <dbReference type="EMBL" id="RNA36932.1"/>
    </source>
</evidence>
<proteinExistence type="predicted"/>
<sequence>MLKRSLDRDTFTEFTRSNLLRMLWTVSIRSDSVFLREASMSSFFFESFAMNSSWLTLSFDEWLVTDAVVVGVVLDSSHDVVSLFSVSSKQLSSLLQLLKALRELWVSLLVTVLSSLLESAAQSVFFSPLTNDLL</sequence>
<accession>A0A3M7SMJ1</accession>
<name>A0A3M7SMJ1_BRAPC</name>
<comment type="caution">
    <text evidence="2">The sequence shown here is derived from an EMBL/GenBank/DDBJ whole genome shotgun (WGS) entry which is preliminary data.</text>
</comment>
<evidence type="ECO:0000256" key="1">
    <source>
        <dbReference type="SAM" id="Phobius"/>
    </source>
</evidence>
<keyword evidence="1" id="KW-0812">Transmembrane</keyword>
<gene>
    <name evidence="2" type="ORF">BpHYR1_037028</name>
</gene>
<evidence type="ECO:0000313" key="3">
    <source>
        <dbReference type="Proteomes" id="UP000276133"/>
    </source>
</evidence>
<dbReference type="Proteomes" id="UP000276133">
    <property type="component" value="Unassembled WGS sequence"/>
</dbReference>
<dbReference type="AlphaFoldDB" id="A0A3M7SMJ1"/>